<proteinExistence type="predicted"/>
<gene>
    <name evidence="2" type="ORF">GCM10009539_82830</name>
</gene>
<evidence type="ECO:0000313" key="3">
    <source>
        <dbReference type="Proteomes" id="UP001500967"/>
    </source>
</evidence>
<accession>A0ABN0VA02</accession>
<organism evidence="2 3">
    <name type="scientific">Cryptosporangium japonicum</name>
    <dbReference type="NCBI Taxonomy" id="80872"/>
    <lineage>
        <taxon>Bacteria</taxon>
        <taxon>Bacillati</taxon>
        <taxon>Actinomycetota</taxon>
        <taxon>Actinomycetes</taxon>
        <taxon>Cryptosporangiales</taxon>
        <taxon>Cryptosporangiaceae</taxon>
        <taxon>Cryptosporangium</taxon>
    </lineage>
</organism>
<evidence type="ECO:0000313" key="2">
    <source>
        <dbReference type="EMBL" id="GAA0282331.1"/>
    </source>
</evidence>
<dbReference type="EMBL" id="BAAAGX010000046">
    <property type="protein sequence ID" value="GAA0282331.1"/>
    <property type="molecule type" value="Genomic_DNA"/>
</dbReference>
<dbReference type="Proteomes" id="UP001500967">
    <property type="component" value="Unassembled WGS sequence"/>
</dbReference>
<dbReference type="RefSeq" id="WP_344654443.1">
    <property type="nucleotide sequence ID" value="NZ_BAAAGX010000046.1"/>
</dbReference>
<evidence type="ECO:0000256" key="1">
    <source>
        <dbReference type="SAM" id="MobiDB-lite"/>
    </source>
</evidence>
<sequence length="69" mass="7387">MTQAAAVAQRGTFGAWAWSRATRAAVASAAWMRAERHAFLSRPAAGAFHGEQPPGGGYLTQMRSTWGRP</sequence>
<name>A0ABN0VA02_9ACTN</name>
<keyword evidence="3" id="KW-1185">Reference proteome</keyword>
<feature type="region of interest" description="Disordered" evidence="1">
    <location>
        <begin position="45"/>
        <end position="69"/>
    </location>
</feature>
<reference evidence="2 3" key="1">
    <citation type="journal article" date="2019" name="Int. J. Syst. Evol. Microbiol.">
        <title>The Global Catalogue of Microorganisms (GCM) 10K type strain sequencing project: providing services to taxonomists for standard genome sequencing and annotation.</title>
        <authorList>
            <consortium name="The Broad Institute Genomics Platform"/>
            <consortium name="The Broad Institute Genome Sequencing Center for Infectious Disease"/>
            <person name="Wu L."/>
            <person name="Ma J."/>
        </authorList>
    </citation>
    <scope>NUCLEOTIDE SEQUENCE [LARGE SCALE GENOMIC DNA]</scope>
    <source>
        <strain evidence="2 3">JCM 10425</strain>
    </source>
</reference>
<comment type="caution">
    <text evidence="2">The sequence shown here is derived from an EMBL/GenBank/DDBJ whole genome shotgun (WGS) entry which is preliminary data.</text>
</comment>
<protein>
    <submittedName>
        <fullName evidence="2">Uncharacterized protein</fullName>
    </submittedName>
</protein>